<gene>
    <name evidence="1" type="ORF">KR51_00015480</name>
</gene>
<name>U5DPS9_9CHRO</name>
<dbReference type="EMBL" id="ASSJ01000041">
    <property type="protein sequence ID" value="ERN41705.1"/>
    <property type="molecule type" value="Genomic_DNA"/>
</dbReference>
<organism evidence="1 2">
    <name type="scientific">Rubidibacter lacunae KORDI 51-2</name>
    <dbReference type="NCBI Taxonomy" id="582515"/>
    <lineage>
        <taxon>Bacteria</taxon>
        <taxon>Bacillati</taxon>
        <taxon>Cyanobacteriota</taxon>
        <taxon>Cyanophyceae</taxon>
        <taxon>Oscillatoriophycideae</taxon>
        <taxon>Chroococcales</taxon>
        <taxon>Aphanothecaceae</taxon>
        <taxon>Rubidibacter</taxon>
    </lineage>
</organism>
<dbReference type="InParanoid" id="U5DPS9"/>
<proteinExistence type="predicted"/>
<reference evidence="1 2" key="1">
    <citation type="submission" date="2013-05" db="EMBL/GenBank/DDBJ databases">
        <title>Draft genome sequence of Rubidibacter lacunae KORDI 51-2.</title>
        <authorList>
            <person name="Choi D.H."/>
            <person name="Noh J.H."/>
            <person name="Kwon K.-K."/>
            <person name="Lee J.-H."/>
            <person name="Ryu J.-Y."/>
        </authorList>
    </citation>
    <scope>NUCLEOTIDE SEQUENCE [LARGE SCALE GENOMIC DNA]</scope>
    <source>
        <strain evidence="1 2">KORDI 51-2</strain>
    </source>
</reference>
<sequence length="37" mass="4164">MPQLEYRLSLKHPDRQGLYALLHEGCFSSGSEQTLAS</sequence>
<protein>
    <submittedName>
        <fullName evidence="1">Uncharacterized protein</fullName>
    </submittedName>
</protein>
<dbReference type="AlphaFoldDB" id="U5DPS9"/>
<accession>U5DPS9</accession>
<comment type="caution">
    <text evidence="1">The sequence shown here is derived from an EMBL/GenBank/DDBJ whole genome shotgun (WGS) entry which is preliminary data.</text>
</comment>
<dbReference type="Proteomes" id="UP000016960">
    <property type="component" value="Unassembled WGS sequence"/>
</dbReference>
<evidence type="ECO:0000313" key="1">
    <source>
        <dbReference type="EMBL" id="ERN41705.1"/>
    </source>
</evidence>
<keyword evidence="2" id="KW-1185">Reference proteome</keyword>
<evidence type="ECO:0000313" key="2">
    <source>
        <dbReference type="Proteomes" id="UP000016960"/>
    </source>
</evidence>